<keyword evidence="4" id="KW-1185">Reference proteome</keyword>
<evidence type="ECO:0000313" key="3">
    <source>
        <dbReference type="EMBL" id="KAI1879070.1"/>
    </source>
</evidence>
<proteinExistence type="inferred from homology"/>
<dbReference type="Pfam" id="PF00202">
    <property type="entry name" value="Aminotran_3"/>
    <property type="match status" value="1"/>
</dbReference>
<dbReference type="GO" id="GO:0008483">
    <property type="term" value="F:transaminase activity"/>
    <property type="evidence" value="ECO:0007669"/>
    <property type="project" value="InterPro"/>
</dbReference>
<dbReference type="PANTHER" id="PTHR45688:SF13">
    <property type="entry name" value="ALANINE--GLYOXYLATE AMINOTRANSFERASE 2-LIKE"/>
    <property type="match status" value="1"/>
</dbReference>
<dbReference type="Gene3D" id="3.90.1150.10">
    <property type="entry name" value="Aspartate Aminotransferase, domain 1"/>
    <property type="match status" value="2"/>
</dbReference>
<sequence>MDEAQTDVGRTDKMFAFEDDDIVPDILCLSKTPRCSLPLGSVRTTAEIAHGLSESKFLWLTTHLNDPLTAAVGDKIFEIVERDNIAHRAAERGEHLRAGLVKLQDKGSADLGQLISNEARVLGLSCNVVNLPVIGDVFRLAPPVTVTANVIDVGLSILDEAFASIPARSLVNHRIE</sequence>
<dbReference type="AlphaFoldDB" id="A0A9Q0AUD8"/>
<evidence type="ECO:0000256" key="1">
    <source>
        <dbReference type="ARBA" id="ARBA00008954"/>
    </source>
</evidence>
<dbReference type="GO" id="GO:0030170">
    <property type="term" value="F:pyridoxal phosphate binding"/>
    <property type="evidence" value="ECO:0007669"/>
    <property type="project" value="InterPro"/>
</dbReference>
<keyword evidence="2" id="KW-0663">Pyridoxal phosphate</keyword>
<dbReference type="Proteomes" id="UP000829685">
    <property type="component" value="Unassembled WGS sequence"/>
</dbReference>
<dbReference type="InterPro" id="IPR015421">
    <property type="entry name" value="PyrdxlP-dep_Trfase_major"/>
</dbReference>
<accession>A0A9Q0AUD8</accession>
<dbReference type="GO" id="GO:0005739">
    <property type="term" value="C:mitochondrion"/>
    <property type="evidence" value="ECO:0007669"/>
    <property type="project" value="TreeGrafter"/>
</dbReference>
<evidence type="ECO:0008006" key="5">
    <source>
        <dbReference type="Google" id="ProtNLM"/>
    </source>
</evidence>
<evidence type="ECO:0000256" key="2">
    <source>
        <dbReference type="ARBA" id="ARBA00022898"/>
    </source>
</evidence>
<comment type="similarity">
    <text evidence="1">Belongs to the class-III pyridoxal-phosphate-dependent aminotransferase family.</text>
</comment>
<organism evidence="3 4">
    <name type="scientific">Neoarthrinium moseri</name>
    <dbReference type="NCBI Taxonomy" id="1658444"/>
    <lineage>
        <taxon>Eukaryota</taxon>
        <taxon>Fungi</taxon>
        <taxon>Dikarya</taxon>
        <taxon>Ascomycota</taxon>
        <taxon>Pezizomycotina</taxon>
        <taxon>Sordariomycetes</taxon>
        <taxon>Xylariomycetidae</taxon>
        <taxon>Amphisphaeriales</taxon>
        <taxon>Apiosporaceae</taxon>
        <taxon>Neoarthrinium</taxon>
    </lineage>
</organism>
<dbReference type="PANTHER" id="PTHR45688">
    <property type="match status" value="1"/>
</dbReference>
<dbReference type="InterPro" id="IPR015424">
    <property type="entry name" value="PyrdxlP-dep_Trfase"/>
</dbReference>
<dbReference type="Gene3D" id="3.40.640.10">
    <property type="entry name" value="Type I PLP-dependent aspartate aminotransferase-like (Major domain)"/>
    <property type="match status" value="1"/>
</dbReference>
<dbReference type="InterPro" id="IPR005814">
    <property type="entry name" value="Aminotrans_3"/>
</dbReference>
<evidence type="ECO:0000313" key="4">
    <source>
        <dbReference type="Proteomes" id="UP000829685"/>
    </source>
</evidence>
<name>A0A9Q0AUD8_9PEZI</name>
<protein>
    <recommendedName>
        <fullName evidence="5">Aminotransferase class III-fold pyridoxal phosphate-dependent enzyme</fullName>
    </recommendedName>
</protein>
<gene>
    <name evidence="3" type="ORF">JX265_003247</name>
</gene>
<dbReference type="SUPFAM" id="SSF53383">
    <property type="entry name" value="PLP-dependent transferases"/>
    <property type="match status" value="1"/>
</dbReference>
<dbReference type="InterPro" id="IPR015422">
    <property type="entry name" value="PyrdxlP-dep_Trfase_small"/>
</dbReference>
<comment type="caution">
    <text evidence="3">The sequence shown here is derived from an EMBL/GenBank/DDBJ whole genome shotgun (WGS) entry which is preliminary data.</text>
</comment>
<reference evidence="3" key="1">
    <citation type="submission" date="2021-03" db="EMBL/GenBank/DDBJ databases">
        <title>Revisited historic fungal species revealed as producer of novel bioactive compounds through whole genome sequencing and comparative genomics.</title>
        <authorList>
            <person name="Vignolle G.A."/>
            <person name="Hochenegger N."/>
            <person name="Mach R.L."/>
            <person name="Mach-Aigner A.R."/>
            <person name="Javad Rahimi M."/>
            <person name="Salim K.A."/>
            <person name="Chan C.M."/>
            <person name="Lim L.B.L."/>
            <person name="Cai F."/>
            <person name="Druzhinina I.S."/>
            <person name="U'Ren J.M."/>
            <person name="Derntl C."/>
        </authorList>
    </citation>
    <scope>NUCLEOTIDE SEQUENCE</scope>
    <source>
        <strain evidence="3">TUCIM 5799</strain>
    </source>
</reference>
<dbReference type="EMBL" id="JAFIMR010000005">
    <property type="protein sequence ID" value="KAI1879070.1"/>
    <property type="molecule type" value="Genomic_DNA"/>
</dbReference>